<reference evidence="3" key="1">
    <citation type="journal article" date="2020" name="New Phytol.">
        <title>Comparative genomics reveals dynamic genome evolution in host specialist ectomycorrhizal fungi.</title>
        <authorList>
            <person name="Lofgren L.A."/>
            <person name="Nguyen N.H."/>
            <person name="Vilgalys R."/>
            <person name="Ruytinx J."/>
            <person name="Liao H.L."/>
            <person name="Branco S."/>
            <person name="Kuo A."/>
            <person name="LaButti K."/>
            <person name="Lipzen A."/>
            <person name="Andreopoulos W."/>
            <person name="Pangilinan J."/>
            <person name="Riley R."/>
            <person name="Hundley H."/>
            <person name="Na H."/>
            <person name="Barry K."/>
            <person name="Grigoriev I.V."/>
            <person name="Stajich J.E."/>
            <person name="Kennedy P.G."/>
        </authorList>
    </citation>
    <scope>NUCLEOTIDE SEQUENCE</scope>
    <source>
        <strain evidence="3">MN1</strain>
    </source>
</reference>
<dbReference type="Proteomes" id="UP000807769">
    <property type="component" value="Unassembled WGS sequence"/>
</dbReference>
<evidence type="ECO:0000256" key="1">
    <source>
        <dbReference type="ARBA" id="ARBA00023125"/>
    </source>
</evidence>
<keyword evidence="2" id="KW-0233">DNA recombination</keyword>
<dbReference type="GeneID" id="64625435"/>
<protein>
    <submittedName>
        <fullName evidence="3">Uncharacterized protein</fullName>
    </submittedName>
</protein>
<dbReference type="InterPro" id="IPR052925">
    <property type="entry name" value="Phage_Integrase-like_Recomb"/>
</dbReference>
<name>A0A9P7E558_9AGAM</name>
<dbReference type="GO" id="GO:0003677">
    <property type="term" value="F:DNA binding"/>
    <property type="evidence" value="ECO:0007669"/>
    <property type="project" value="UniProtKB-KW"/>
</dbReference>
<dbReference type="OrthoDB" id="3266428at2759"/>
<dbReference type="RefSeq" id="XP_041189778.1">
    <property type="nucleotide sequence ID" value="XM_041331418.1"/>
</dbReference>
<keyword evidence="1" id="KW-0238">DNA-binding</keyword>
<evidence type="ECO:0000256" key="2">
    <source>
        <dbReference type="ARBA" id="ARBA00023172"/>
    </source>
</evidence>
<dbReference type="InterPro" id="IPR013762">
    <property type="entry name" value="Integrase-like_cat_sf"/>
</dbReference>
<evidence type="ECO:0000313" key="3">
    <source>
        <dbReference type="EMBL" id="KAG1811118.1"/>
    </source>
</evidence>
<dbReference type="PANTHER" id="PTHR34605:SF3">
    <property type="entry name" value="P CELL-TYPE AGGLUTINATION PROTEIN MAP4-LIKE-RELATED"/>
    <property type="match status" value="1"/>
</dbReference>
<dbReference type="Gene3D" id="1.10.443.10">
    <property type="entry name" value="Intergrase catalytic core"/>
    <property type="match status" value="1"/>
</dbReference>
<dbReference type="SUPFAM" id="SSF47823">
    <property type="entry name" value="lambda integrase-like, N-terminal domain"/>
    <property type="match status" value="1"/>
</dbReference>
<accession>A0A9P7E558</accession>
<gene>
    <name evidence="3" type="ORF">BJ212DRAFT_1278216</name>
</gene>
<dbReference type="Gene3D" id="1.10.150.130">
    <property type="match status" value="1"/>
</dbReference>
<dbReference type="GO" id="GO:0015074">
    <property type="term" value="P:DNA integration"/>
    <property type="evidence" value="ECO:0007669"/>
    <property type="project" value="InterPro"/>
</dbReference>
<dbReference type="GO" id="GO:0006310">
    <property type="term" value="P:DNA recombination"/>
    <property type="evidence" value="ECO:0007669"/>
    <property type="project" value="UniProtKB-KW"/>
</dbReference>
<proteinExistence type="predicted"/>
<organism evidence="3 4">
    <name type="scientific">Suillus subaureus</name>
    <dbReference type="NCBI Taxonomy" id="48587"/>
    <lineage>
        <taxon>Eukaryota</taxon>
        <taxon>Fungi</taxon>
        <taxon>Dikarya</taxon>
        <taxon>Basidiomycota</taxon>
        <taxon>Agaricomycotina</taxon>
        <taxon>Agaricomycetes</taxon>
        <taxon>Agaricomycetidae</taxon>
        <taxon>Boletales</taxon>
        <taxon>Suillineae</taxon>
        <taxon>Suillaceae</taxon>
        <taxon>Suillus</taxon>
    </lineage>
</organism>
<sequence>MDDLLRLSLYNTHKQAITHPDGRVRIPCPPCKNTIITPSPHRPHVLASECILLWTTPHRLNFQNELLQLLPNSLVLKIFLVMIQSLDEDTCSNYGASLLHFMQFCDSHNFPESECMPASASLLAAFLANAAGTISNSTANSWMAGLHYWHAVNGATWFGTESDVLHHIRRGITKLTPPSSKRACCPPVTLDTLGQLAQGLDLTNSFNIAIFAVACVAFWSCCHLGELLIPSPNVFDLIKHISHSILLISVHNSHNVCCTTFHIPWTKTTGMEGADISITECSHSTCPLAAIILHLKSNLNIPAHAPLFSSETANGSWSPLTKPWFLSCCNDIWVVAGHPTMPGHAFCIGRATELFLEGVHPDIVAMQGRWKSRAFLEYWCQIESILPLFISTAINSPLAISHLESTMLNFQCSHSLPNTALSHI</sequence>
<dbReference type="SUPFAM" id="SSF56349">
    <property type="entry name" value="DNA breaking-rejoining enzymes"/>
    <property type="match status" value="1"/>
</dbReference>
<evidence type="ECO:0000313" key="4">
    <source>
        <dbReference type="Proteomes" id="UP000807769"/>
    </source>
</evidence>
<dbReference type="InterPro" id="IPR010998">
    <property type="entry name" value="Integrase_recombinase_N"/>
</dbReference>
<dbReference type="PANTHER" id="PTHR34605">
    <property type="entry name" value="PHAGE_INTEGRASE DOMAIN-CONTAINING PROTEIN"/>
    <property type="match status" value="1"/>
</dbReference>
<dbReference type="AlphaFoldDB" id="A0A9P7E558"/>
<keyword evidence="4" id="KW-1185">Reference proteome</keyword>
<dbReference type="InterPro" id="IPR011010">
    <property type="entry name" value="DNA_brk_join_enz"/>
</dbReference>
<dbReference type="EMBL" id="JABBWG010000030">
    <property type="protein sequence ID" value="KAG1811118.1"/>
    <property type="molecule type" value="Genomic_DNA"/>
</dbReference>
<comment type="caution">
    <text evidence="3">The sequence shown here is derived from an EMBL/GenBank/DDBJ whole genome shotgun (WGS) entry which is preliminary data.</text>
</comment>